<feature type="transmembrane region" description="Helical" evidence="9">
    <location>
        <begin position="24"/>
        <end position="42"/>
    </location>
</feature>
<dbReference type="Ensembl" id="ENSPSIT00000005825.1">
    <property type="protein sequence ID" value="ENSPSIP00000005791.1"/>
    <property type="gene ID" value="ENSPSIG00000005331.1"/>
</dbReference>
<keyword evidence="4 9" id="KW-0812">Transmembrane</keyword>
<evidence type="ECO:0000256" key="1">
    <source>
        <dbReference type="ARBA" id="ARBA00004651"/>
    </source>
</evidence>
<dbReference type="PANTHER" id="PTHR21444">
    <property type="entry name" value="COILED-COIL DOMAIN-CONTAINING PROTEIN 180"/>
    <property type="match status" value="1"/>
</dbReference>
<feature type="compositionally biased region" description="Basic residues" evidence="8">
    <location>
        <begin position="223"/>
        <end position="232"/>
    </location>
</feature>
<dbReference type="PANTHER" id="PTHR21444:SF17">
    <property type="entry name" value="STIMULATED BY RETINOIC ACID GENE 6 PROTEIN-LIKE"/>
    <property type="match status" value="1"/>
</dbReference>
<evidence type="ECO:0000256" key="2">
    <source>
        <dbReference type="ARBA" id="ARBA00022448"/>
    </source>
</evidence>
<dbReference type="EMBL" id="AGCU01010435">
    <property type="status" value="NOT_ANNOTATED_CDS"/>
    <property type="molecule type" value="Genomic_DNA"/>
</dbReference>
<feature type="transmembrane region" description="Helical" evidence="9">
    <location>
        <begin position="320"/>
        <end position="343"/>
    </location>
</feature>
<dbReference type="Pfam" id="PF14752">
    <property type="entry name" value="RBP_receptor"/>
    <property type="match status" value="1"/>
</dbReference>
<dbReference type="AlphaFoldDB" id="K7FCN1"/>
<feature type="transmembrane region" description="Helical" evidence="9">
    <location>
        <begin position="471"/>
        <end position="498"/>
    </location>
</feature>
<dbReference type="OMA" id="RFIYMLV"/>
<dbReference type="Proteomes" id="UP000007267">
    <property type="component" value="Unassembled WGS sequence"/>
</dbReference>
<feature type="transmembrane region" description="Helical" evidence="9">
    <location>
        <begin position="174"/>
        <end position="195"/>
    </location>
</feature>
<reference evidence="10" key="3">
    <citation type="submission" date="2025-08" db="UniProtKB">
        <authorList>
            <consortium name="Ensembl"/>
        </authorList>
    </citation>
    <scope>IDENTIFICATION</scope>
</reference>
<keyword evidence="5 9" id="KW-1133">Transmembrane helix</keyword>
<organism evidence="10 11">
    <name type="scientific">Pelodiscus sinensis</name>
    <name type="common">Chinese softshell turtle</name>
    <name type="synonym">Trionyx sinensis</name>
    <dbReference type="NCBI Taxonomy" id="13735"/>
    <lineage>
        <taxon>Eukaryota</taxon>
        <taxon>Metazoa</taxon>
        <taxon>Chordata</taxon>
        <taxon>Craniata</taxon>
        <taxon>Vertebrata</taxon>
        <taxon>Euteleostomi</taxon>
        <taxon>Archelosauria</taxon>
        <taxon>Testudinata</taxon>
        <taxon>Testudines</taxon>
        <taxon>Cryptodira</taxon>
        <taxon>Trionychia</taxon>
        <taxon>Trionychidae</taxon>
        <taxon>Pelodiscus</taxon>
    </lineage>
</organism>
<dbReference type="HOGENOM" id="CLU_030548_0_0_1"/>
<dbReference type="GeneTree" id="ENSGT00940000153246"/>
<dbReference type="EMBL" id="AGCU01010440">
    <property type="status" value="NOT_ANNOTATED_CDS"/>
    <property type="molecule type" value="Genomic_DNA"/>
</dbReference>
<keyword evidence="3" id="KW-1003">Cell membrane</keyword>
<evidence type="ECO:0000256" key="6">
    <source>
        <dbReference type="ARBA" id="ARBA00023136"/>
    </source>
</evidence>
<evidence type="ECO:0000256" key="5">
    <source>
        <dbReference type="ARBA" id="ARBA00022989"/>
    </source>
</evidence>
<evidence type="ECO:0000256" key="8">
    <source>
        <dbReference type="SAM" id="MobiDB-lite"/>
    </source>
</evidence>
<dbReference type="eggNOG" id="KOG1105">
    <property type="taxonomic scope" value="Eukaryota"/>
</dbReference>
<dbReference type="EMBL" id="AGCU01010437">
    <property type="status" value="NOT_ANNOTATED_CDS"/>
    <property type="molecule type" value="Genomic_DNA"/>
</dbReference>
<dbReference type="GO" id="GO:0071939">
    <property type="term" value="P:vitamin A import into cell"/>
    <property type="evidence" value="ECO:0007669"/>
    <property type="project" value="TreeGrafter"/>
</dbReference>
<dbReference type="STRING" id="13735.ENSPSIP00000005791"/>
<keyword evidence="11" id="KW-1185">Reference proteome</keyword>
<evidence type="ECO:0000313" key="10">
    <source>
        <dbReference type="Ensembl" id="ENSPSIP00000005791.1"/>
    </source>
</evidence>
<evidence type="ECO:0000256" key="7">
    <source>
        <dbReference type="ARBA" id="ARBA00023170"/>
    </source>
</evidence>
<evidence type="ECO:0000256" key="3">
    <source>
        <dbReference type="ARBA" id="ARBA00022475"/>
    </source>
</evidence>
<dbReference type="EMBL" id="AGCU01010436">
    <property type="status" value="NOT_ANNOTATED_CDS"/>
    <property type="molecule type" value="Genomic_DNA"/>
</dbReference>
<accession>K7FCN1</accession>
<comment type="subcellular location">
    <subcellularLocation>
        <location evidence="1">Cell membrane</location>
        <topology evidence="1">Multi-pass membrane protein</topology>
    </subcellularLocation>
</comment>
<name>K7FCN1_PELSI</name>
<feature type="transmembrane region" description="Helical" evidence="9">
    <location>
        <begin position="254"/>
        <end position="275"/>
    </location>
</feature>
<dbReference type="EMBL" id="AGCU01010439">
    <property type="status" value="NOT_ANNOTATED_CDS"/>
    <property type="molecule type" value="Genomic_DNA"/>
</dbReference>
<keyword evidence="7" id="KW-0675">Receptor</keyword>
<feature type="transmembrane region" description="Helical" evidence="9">
    <location>
        <begin position="141"/>
        <end position="159"/>
    </location>
</feature>
<evidence type="ECO:0008006" key="12">
    <source>
        <dbReference type="Google" id="ProtNLM"/>
    </source>
</evidence>
<feature type="transmembrane region" description="Helical" evidence="9">
    <location>
        <begin position="107"/>
        <end position="129"/>
    </location>
</feature>
<sequence>RLLLCLRSWQTNGTCEGSVDMELLLHYSLIPSLAIIAVLSFLERRASRTWLDGKLRFLEGRFGIVVPLDFVGTFSNRWSFGFAFGATANKVMLLFLEDYVPLQVPRWAQAVVLLIGGTEVGLSHFPLFACLSTESHVAGSVLGFCYASTWLAAMMIYIAQCPHGQVSVFLSEIIFYWPSLLCLVFLLGRFALMFAKALRVRLNIHPWTSSPAGMSPRGPRQGTARRGRGRQAQKSWVRRKLYEWDACFQFPGRMIGTSVLAVICLYLFIVIEIFVQKQSFQQLRALESTMENHFLLSNSTEELSPVFPWLGEFINVLQGVWFFTVFAASLTCITYVFHILACYRKHMKRLWAGEKHFLPVRFHQPSSSRSVAAIARYSGWQIAYLLWGYLILHTVQCVFGMFIMYAVVLPIHHGQGLEVAKELGLTIPSARPWVLCPAWPAWRCPPLLAPGEQAAPLFCRKAFHNFNYFLFFYNVLLGLGACLSRLLCSALLGTWLIARIDRTILQRGYEGADTGFNTWVGMLFMDHYHTNPTLLCFCHVLLVGSPERSLPKATRYASFGSISNARISPQARTRWLLLSSLLNNPQLVALRK</sequence>
<dbReference type="EMBL" id="AGCU01010438">
    <property type="status" value="NOT_ANNOTATED_CDS"/>
    <property type="molecule type" value="Genomic_DNA"/>
</dbReference>
<protein>
    <recommendedName>
        <fullName evidence="12">STRA6-like</fullName>
    </recommendedName>
</protein>
<keyword evidence="6 9" id="KW-0472">Membrane</keyword>
<proteinExistence type="predicted"/>
<reference evidence="11" key="2">
    <citation type="journal article" date="2013" name="Nat. Genet.">
        <title>The draft genomes of soft-shell turtle and green sea turtle yield insights into the development and evolution of the turtle-specific body plan.</title>
        <authorList>
            <person name="Wang Z."/>
            <person name="Pascual-Anaya J."/>
            <person name="Zadissa A."/>
            <person name="Li W."/>
            <person name="Niimura Y."/>
            <person name="Huang Z."/>
            <person name="Li C."/>
            <person name="White S."/>
            <person name="Xiong Z."/>
            <person name="Fang D."/>
            <person name="Wang B."/>
            <person name="Ming Y."/>
            <person name="Chen Y."/>
            <person name="Zheng Y."/>
            <person name="Kuraku S."/>
            <person name="Pignatelli M."/>
            <person name="Herrero J."/>
            <person name="Beal K."/>
            <person name="Nozawa M."/>
            <person name="Li Q."/>
            <person name="Wang J."/>
            <person name="Zhang H."/>
            <person name="Yu L."/>
            <person name="Shigenobu S."/>
            <person name="Wang J."/>
            <person name="Liu J."/>
            <person name="Flicek P."/>
            <person name="Searle S."/>
            <person name="Wang J."/>
            <person name="Kuratani S."/>
            <person name="Yin Y."/>
            <person name="Aken B."/>
            <person name="Zhang G."/>
            <person name="Irie N."/>
        </authorList>
    </citation>
    <scope>NUCLEOTIDE SEQUENCE [LARGE SCALE GENOMIC DNA]</scope>
    <source>
        <strain evidence="11">Daiwa-1</strain>
    </source>
</reference>
<evidence type="ECO:0000313" key="11">
    <source>
        <dbReference type="Proteomes" id="UP000007267"/>
    </source>
</evidence>
<dbReference type="GO" id="GO:0005886">
    <property type="term" value="C:plasma membrane"/>
    <property type="evidence" value="ECO:0007669"/>
    <property type="project" value="UniProtKB-SubCell"/>
</dbReference>
<feature type="region of interest" description="Disordered" evidence="8">
    <location>
        <begin position="211"/>
        <end position="232"/>
    </location>
</feature>
<dbReference type="GO" id="GO:0034632">
    <property type="term" value="F:retinol transmembrane transporter activity"/>
    <property type="evidence" value="ECO:0007669"/>
    <property type="project" value="InterPro"/>
</dbReference>
<dbReference type="GO" id="GO:0038023">
    <property type="term" value="F:signaling receptor activity"/>
    <property type="evidence" value="ECO:0007669"/>
    <property type="project" value="InterPro"/>
</dbReference>
<feature type="transmembrane region" description="Helical" evidence="9">
    <location>
        <begin position="384"/>
        <end position="408"/>
    </location>
</feature>
<evidence type="ECO:0000256" key="4">
    <source>
        <dbReference type="ARBA" id="ARBA00022692"/>
    </source>
</evidence>
<keyword evidence="2" id="KW-0813">Transport</keyword>
<feature type="transmembrane region" description="Helical" evidence="9">
    <location>
        <begin position="62"/>
        <end position="87"/>
    </location>
</feature>
<evidence type="ECO:0000256" key="9">
    <source>
        <dbReference type="SAM" id="Phobius"/>
    </source>
</evidence>
<reference evidence="11" key="1">
    <citation type="submission" date="2011-10" db="EMBL/GenBank/DDBJ databases">
        <authorList>
            <consortium name="Soft-shell Turtle Genome Consortium"/>
        </authorList>
    </citation>
    <scope>NUCLEOTIDE SEQUENCE [LARGE SCALE GENOMIC DNA]</scope>
    <source>
        <strain evidence="11">Daiwa-1</strain>
    </source>
</reference>
<dbReference type="InterPro" id="IPR026612">
    <property type="entry name" value="STRA6-like"/>
</dbReference>
<reference evidence="10" key="4">
    <citation type="submission" date="2025-09" db="UniProtKB">
        <authorList>
            <consortium name="Ensembl"/>
        </authorList>
    </citation>
    <scope>IDENTIFICATION</scope>
</reference>